<dbReference type="GO" id="GO:0005886">
    <property type="term" value="C:plasma membrane"/>
    <property type="evidence" value="ECO:0007669"/>
    <property type="project" value="UniProtKB-SubCell"/>
</dbReference>
<name>A0A8J7WMK0_9ACTN</name>
<proteinExistence type="predicted"/>
<keyword evidence="4 8" id="KW-0812">Transmembrane</keyword>
<evidence type="ECO:0000256" key="6">
    <source>
        <dbReference type="ARBA" id="ARBA00023136"/>
    </source>
</evidence>
<feature type="transmembrane region" description="Helical" evidence="8">
    <location>
        <begin position="347"/>
        <end position="366"/>
    </location>
</feature>
<feature type="transmembrane region" description="Helical" evidence="8">
    <location>
        <begin position="387"/>
        <end position="406"/>
    </location>
</feature>
<feature type="transmembrane region" description="Helical" evidence="8">
    <location>
        <begin position="291"/>
        <end position="310"/>
    </location>
</feature>
<feature type="transmembrane region" description="Helical" evidence="8">
    <location>
        <begin position="119"/>
        <end position="144"/>
    </location>
</feature>
<keyword evidence="10" id="KW-1185">Reference proteome</keyword>
<keyword evidence="6 8" id="KW-0472">Membrane</keyword>
<feature type="transmembrane region" description="Helical" evidence="8">
    <location>
        <begin position="256"/>
        <end position="279"/>
    </location>
</feature>
<feature type="transmembrane region" description="Helical" evidence="8">
    <location>
        <begin position="78"/>
        <end position="99"/>
    </location>
</feature>
<protein>
    <submittedName>
        <fullName evidence="9">MFS transporter</fullName>
    </submittedName>
</protein>
<dbReference type="Pfam" id="PF05977">
    <property type="entry name" value="MFS_3"/>
    <property type="match status" value="1"/>
</dbReference>
<evidence type="ECO:0000256" key="3">
    <source>
        <dbReference type="ARBA" id="ARBA00022475"/>
    </source>
</evidence>
<dbReference type="PANTHER" id="PTHR23513">
    <property type="entry name" value="INTEGRAL MEMBRANE EFFLUX PROTEIN-RELATED"/>
    <property type="match status" value="1"/>
</dbReference>
<gene>
    <name evidence="9" type="ORF">KGA66_18980</name>
</gene>
<evidence type="ECO:0000313" key="10">
    <source>
        <dbReference type="Proteomes" id="UP000677913"/>
    </source>
</evidence>
<comment type="subcellular location">
    <subcellularLocation>
        <location evidence="1">Cell membrane</location>
        <topology evidence="1">Multi-pass membrane protein</topology>
    </subcellularLocation>
</comment>
<dbReference type="CDD" id="cd06173">
    <property type="entry name" value="MFS_MefA_like"/>
    <property type="match status" value="1"/>
</dbReference>
<feature type="transmembrane region" description="Helical" evidence="8">
    <location>
        <begin position="322"/>
        <end position="341"/>
    </location>
</feature>
<keyword evidence="5 8" id="KW-1133">Transmembrane helix</keyword>
<dbReference type="RefSeq" id="WP_211469502.1">
    <property type="nucleotide sequence ID" value="NZ_JAGSXH010000072.1"/>
</dbReference>
<evidence type="ECO:0000256" key="7">
    <source>
        <dbReference type="SAM" id="MobiDB-lite"/>
    </source>
</evidence>
<feature type="transmembrane region" description="Helical" evidence="8">
    <location>
        <begin position="46"/>
        <end position="66"/>
    </location>
</feature>
<dbReference type="InterPro" id="IPR010290">
    <property type="entry name" value="TM_effector"/>
</dbReference>
<keyword evidence="3" id="KW-1003">Cell membrane</keyword>
<dbReference type="Gene3D" id="1.20.1250.20">
    <property type="entry name" value="MFS general substrate transporter like domains"/>
    <property type="match status" value="1"/>
</dbReference>
<comment type="caution">
    <text evidence="9">The sequence shown here is derived from an EMBL/GenBank/DDBJ whole genome shotgun (WGS) entry which is preliminary data.</text>
</comment>
<evidence type="ECO:0000313" key="9">
    <source>
        <dbReference type="EMBL" id="MBS2965143.1"/>
    </source>
</evidence>
<sequence length="442" mass="45075">MSGTARGETREEAARSAGTQPPHAGETSARRPGSRADRLGPGFTKLWLASSVSAVGDGMALTAAPLLATRLTTDPRSIAAVTAALTVPYALFGIPAGVIADRVELRGAMARIDWVRAALLAALTLCVAFGFGRLFLLYVCFFLVGLGETFFRNASQILVPHVVVPSGLVAANSRQQAAQVTGNQFLGPLAGASLFALAAAAPFGVDAATFLVSAVLLTTLRVSAAPARSAGLGAAPRPPLRREVFAGLAWLWRHRLLRALSAASALINFVTTGALAVLVVEAHAALRLGDAGYGVLLAGQAFGAVLAAKVSPGLTRRIGGEWSLVLAVLAIAAGYAGIWLLRSALVAGLALALAACADVTWNVVVVHLRQTLIPPRLQGRVNSVYRLVAWGAMPVGAAAAGFLAAATGAPSVFGAGALILAAVAVPLALGARARWFAGAVVS</sequence>
<dbReference type="SUPFAM" id="SSF103473">
    <property type="entry name" value="MFS general substrate transporter"/>
    <property type="match status" value="1"/>
</dbReference>
<dbReference type="InterPro" id="IPR036259">
    <property type="entry name" value="MFS_trans_sf"/>
</dbReference>
<dbReference type="PANTHER" id="PTHR23513:SF6">
    <property type="entry name" value="MAJOR FACILITATOR SUPERFAMILY ASSOCIATED DOMAIN-CONTAINING PROTEIN"/>
    <property type="match status" value="1"/>
</dbReference>
<dbReference type="Proteomes" id="UP000677913">
    <property type="component" value="Unassembled WGS sequence"/>
</dbReference>
<dbReference type="AlphaFoldDB" id="A0A8J7WMK0"/>
<evidence type="ECO:0000256" key="5">
    <source>
        <dbReference type="ARBA" id="ARBA00022989"/>
    </source>
</evidence>
<feature type="region of interest" description="Disordered" evidence="7">
    <location>
        <begin position="1"/>
        <end position="36"/>
    </location>
</feature>
<keyword evidence="2" id="KW-0813">Transport</keyword>
<accession>A0A8J7WMK0</accession>
<evidence type="ECO:0000256" key="2">
    <source>
        <dbReference type="ARBA" id="ARBA00022448"/>
    </source>
</evidence>
<organism evidence="9 10">
    <name type="scientific">Actinocrinis puniceicyclus</name>
    <dbReference type="NCBI Taxonomy" id="977794"/>
    <lineage>
        <taxon>Bacteria</taxon>
        <taxon>Bacillati</taxon>
        <taxon>Actinomycetota</taxon>
        <taxon>Actinomycetes</taxon>
        <taxon>Catenulisporales</taxon>
        <taxon>Actinospicaceae</taxon>
        <taxon>Actinocrinis</taxon>
    </lineage>
</organism>
<evidence type="ECO:0000256" key="4">
    <source>
        <dbReference type="ARBA" id="ARBA00022692"/>
    </source>
</evidence>
<evidence type="ECO:0000256" key="1">
    <source>
        <dbReference type="ARBA" id="ARBA00004651"/>
    </source>
</evidence>
<feature type="transmembrane region" description="Helical" evidence="8">
    <location>
        <begin position="412"/>
        <end position="429"/>
    </location>
</feature>
<reference evidence="9" key="1">
    <citation type="submission" date="2021-04" db="EMBL/GenBank/DDBJ databases">
        <title>Genome based classification of Actinospica acidithermotolerans sp. nov., an actinobacterium isolated from an Indonesian hot spring.</title>
        <authorList>
            <person name="Kusuma A.B."/>
            <person name="Putra K.E."/>
            <person name="Nafisah S."/>
            <person name="Loh J."/>
            <person name="Nouioui I."/>
            <person name="Goodfellow M."/>
        </authorList>
    </citation>
    <scope>NUCLEOTIDE SEQUENCE</scope>
    <source>
        <strain evidence="9">DSM 45618</strain>
    </source>
</reference>
<evidence type="ECO:0000256" key="8">
    <source>
        <dbReference type="SAM" id="Phobius"/>
    </source>
</evidence>
<dbReference type="EMBL" id="JAGSXH010000072">
    <property type="protein sequence ID" value="MBS2965143.1"/>
    <property type="molecule type" value="Genomic_DNA"/>
</dbReference>